<dbReference type="NCBIfam" id="TIGR01354">
    <property type="entry name" value="cyt_deam_tetra"/>
    <property type="match status" value="1"/>
</dbReference>
<feature type="binding site" evidence="12">
    <location>
        <position position="338"/>
    </location>
    <ligand>
        <name>Zn(2+)</name>
        <dbReference type="ChEBI" id="CHEBI:29105"/>
        <note>catalytic</note>
    </ligand>
</feature>
<evidence type="ECO:0000256" key="7">
    <source>
        <dbReference type="ARBA" id="ARBA00022833"/>
    </source>
</evidence>
<evidence type="ECO:0000256" key="12">
    <source>
        <dbReference type="PIRSR" id="PIRSR606262-3"/>
    </source>
</evidence>
<feature type="binding site" evidence="11">
    <location>
        <begin position="327"/>
        <end position="333"/>
    </location>
    <ligand>
        <name>substrate</name>
    </ligand>
</feature>
<dbReference type="Gene3D" id="2.30.29.70">
    <property type="entry name" value="Proteasomal ubiquitin receptor Rpn13/ADRM1"/>
    <property type="match status" value="1"/>
</dbReference>
<proteinExistence type="inferred from homology"/>
<dbReference type="Pfam" id="PF04683">
    <property type="entry name" value="Rpn13_ADRM1_Pru"/>
    <property type="match status" value="1"/>
</dbReference>
<dbReference type="EMBL" id="CAVNYO010000478">
    <property type="protein sequence ID" value="CAK5284279.1"/>
    <property type="molecule type" value="Genomic_DNA"/>
</dbReference>
<reference evidence="16" key="1">
    <citation type="submission" date="2023-11" db="EMBL/GenBank/DDBJ databases">
        <authorList>
            <person name="De Vega J J."/>
            <person name="De Vega J J."/>
        </authorList>
    </citation>
    <scope>NUCLEOTIDE SEQUENCE</scope>
</reference>
<dbReference type="InterPro" id="IPR050202">
    <property type="entry name" value="Cyt/Deoxycyt_deaminase"/>
</dbReference>
<evidence type="ECO:0000313" key="17">
    <source>
        <dbReference type="Proteomes" id="UP001295794"/>
    </source>
</evidence>
<dbReference type="InterPro" id="IPR002125">
    <property type="entry name" value="CMP_dCMP_dom"/>
</dbReference>
<dbReference type="InterPro" id="IPR038633">
    <property type="entry name" value="Rpn13/ADRM1_Pru_sf"/>
</dbReference>
<dbReference type="CDD" id="cd01283">
    <property type="entry name" value="cytidine_deaminase"/>
    <property type="match status" value="1"/>
</dbReference>
<dbReference type="InterPro" id="IPR016193">
    <property type="entry name" value="Cytidine_deaminase-like"/>
</dbReference>
<dbReference type="GO" id="GO:0005829">
    <property type="term" value="C:cytosol"/>
    <property type="evidence" value="ECO:0007669"/>
    <property type="project" value="TreeGrafter"/>
</dbReference>
<dbReference type="AlphaFoldDB" id="A0AAD2HXX6"/>
<feature type="region of interest" description="Disordered" evidence="13">
    <location>
        <begin position="418"/>
        <end position="438"/>
    </location>
</feature>
<organism evidence="16 17">
    <name type="scientific">Mycena citricolor</name>
    <dbReference type="NCBI Taxonomy" id="2018698"/>
    <lineage>
        <taxon>Eukaryota</taxon>
        <taxon>Fungi</taxon>
        <taxon>Dikarya</taxon>
        <taxon>Basidiomycota</taxon>
        <taxon>Agaricomycotina</taxon>
        <taxon>Agaricomycetes</taxon>
        <taxon>Agaricomycetidae</taxon>
        <taxon>Agaricales</taxon>
        <taxon>Marasmiineae</taxon>
        <taxon>Mycenaceae</taxon>
        <taxon>Mycena</taxon>
    </lineage>
</organism>
<dbReference type="PROSITE" id="PS51747">
    <property type="entry name" value="CYT_DCMP_DEAMINASES_2"/>
    <property type="match status" value="1"/>
</dbReference>
<keyword evidence="5 12" id="KW-0479">Metal-binding</keyword>
<evidence type="ECO:0000256" key="13">
    <source>
        <dbReference type="SAM" id="MobiDB-lite"/>
    </source>
</evidence>
<feature type="domain" description="Pru" evidence="15">
    <location>
        <begin position="1"/>
        <end position="151"/>
    </location>
</feature>
<dbReference type="InterPro" id="IPR032368">
    <property type="entry name" value="RPN13_DEUBAD"/>
</dbReference>
<dbReference type="InterPro" id="IPR044868">
    <property type="entry name" value="Rpn13/ADRM1_Pru"/>
</dbReference>
<evidence type="ECO:0000256" key="10">
    <source>
        <dbReference type="PIRSR" id="PIRSR606262-1"/>
    </source>
</evidence>
<feature type="binding site" evidence="12">
    <location>
        <position position="374"/>
    </location>
    <ligand>
        <name>Zn(2+)</name>
        <dbReference type="ChEBI" id="CHEBI:29105"/>
        <note>catalytic</note>
    </ligand>
</feature>
<dbReference type="EC" id="3.5.4.5" evidence="4"/>
<comment type="caution">
    <text evidence="16">The sequence shown here is derived from an EMBL/GenBank/DDBJ whole genome shotgun (WGS) entry which is preliminary data.</text>
</comment>
<comment type="cofactor">
    <cofactor evidence="1 12">
        <name>Zn(2+)</name>
        <dbReference type="ChEBI" id="CHEBI:29105"/>
    </cofactor>
</comment>
<dbReference type="InterPro" id="IPR038108">
    <property type="entry name" value="RPN13_DEUBAD_sf"/>
</dbReference>
<protein>
    <recommendedName>
        <fullName evidence="4">cytidine deaminase</fullName>
        <ecNumber evidence="4">3.5.4.5</ecNumber>
    </recommendedName>
    <alternativeName>
        <fullName evidence="8">Cytidine aminohydrolase</fullName>
    </alternativeName>
</protein>
<evidence type="ECO:0000256" key="4">
    <source>
        <dbReference type="ARBA" id="ARBA00012783"/>
    </source>
</evidence>
<feature type="active site" description="Proton donor" evidence="10">
    <location>
        <position position="340"/>
    </location>
</feature>
<dbReference type="InterPro" id="IPR006262">
    <property type="entry name" value="Cyt_deam_tetra"/>
</dbReference>
<dbReference type="GO" id="GO:0004126">
    <property type="term" value="F:cytidine deaminase activity"/>
    <property type="evidence" value="ECO:0007669"/>
    <property type="project" value="UniProtKB-EC"/>
</dbReference>
<dbReference type="Gene3D" id="3.40.140.10">
    <property type="entry name" value="Cytidine Deaminase, domain 2"/>
    <property type="match status" value="1"/>
</dbReference>
<feature type="binding site" evidence="12">
    <location>
        <position position="371"/>
    </location>
    <ligand>
        <name>Zn(2+)</name>
        <dbReference type="ChEBI" id="CHEBI:29105"/>
        <note>catalytic</note>
    </ligand>
</feature>
<accession>A0AAD2HXX6</accession>
<feature type="domain" description="CMP/dCMP-type deaminase" evidence="14">
    <location>
        <begin position="286"/>
        <end position="426"/>
    </location>
</feature>
<sequence length="438" mass="46803">MQTLLALKAGRAFRNGNSNLVEPSPVKGALVLINGEDGLFHFTWKNRATGVVDEVCERSDSISLRCLFREGTPSIWSDLCPQVLFVRPETLCTLSQPSLRELISQSRSAPVLVPGTACLVTAHQFLTARQDASTTKDDDFVANINRLLQDPEAELSWTQSDASNVAGASSSTSTNAPSLATASLIDPEQLAQLQALLAGNRATSGAPDMSLSDILTPANLTPLFTSHPELIPTLFPHLPPDLPTPPSAEALQRIINSPNSVRLFQASTKLYKLGSLEDWSKPIVKVPLMIGWIPTRNSKKHTYSPYSKFPVGAALLAADGTIFKGANIENASYGGTICAERTAFVKAVSEGTRSFIALAVVSDVPEAISPCGMCRQVIREFCAQDMPILLVPADYPKPEGSKGGNSFGGVKETSIASLLPDSFGPEHLDLPRSGGNHS</sequence>
<evidence type="ECO:0000256" key="8">
    <source>
        <dbReference type="ARBA" id="ARBA00032005"/>
    </source>
</evidence>
<evidence type="ECO:0000256" key="6">
    <source>
        <dbReference type="ARBA" id="ARBA00022801"/>
    </source>
</evidence>
<dbReference type="PROSITE" id="PS51917">
    <property type="entry name" value="PRU"/>
    <property type="match status" value="1"/>
</dbReference>
<dbReference type="PANTHER" id="PTHR11644">
    <property type="entry name" value="CYTIDINE DEAMINASE"/>
    <property type="match status" value="1"/>
</dbReference>
<dbReference type="GO" id="GO:0072527">
    <property type="term" value="P:pyrimidine-containing compound metabolic process"/>
    <property type="evidence" value="ECO:0007669"/>
    <property type="project" value="UniProtKB-ARBA"/>
</dbReference>
<evidence type="ECO:0000259" key="14">
    <source>
        <dbReference type="PROSITE" id="PS51747"/>
    </source>
</evidence>
<evidence type="ECO:0000256" key="1">
    <source>
        <dbReference type="ARBA" id="ARBA00001947"/>
    </source>
</evidence>
<comment type="similarity">
    <text evidence="3">Belongs to the cytidine and deoxycytidylate deaminase family.</text>
</comment>
<evidence type="ECO:0000259" key="15">
    <source>
        <dbReference type="PROSITE" id="PS51917"/>
    </source>
</evidence>
<dbReference type="Pfam" id="PF16550">
    <property type="entry name" value="RPN13_C"/>
    <property type="match status" value="1"/>
</dbReference>
<dbReference type="PANTHER" id="PTHR11644:SF2">
    <property type="entry name" value="CYTIDINE DEAMINASE"/>
    <property type="match status" value="1"/>
</dbReference>
<dbReference type="GO" id="GO:0008270">
    <property type="term" value="F:zinc ion binding"/>
    <property type="evidence" value="ECO:0007669"/>
    <property type="project" value="InterPro"/>
</dbReference>
<keyword evidence="17" id="KW-1185">Reference proteome</keyword>
<keyword evidence="7 12" id="KW-0862">Zinc</keyword>
<keyword evidence="6" id="KW-0378">Hydrolase</keyword>
<evidence type="ECO:0000313" key="16">
    <source>
        <dbReference type="EMBL" id="CAK5284279.1"/>
    </source>
</evidence>
<comment type="catalytic activity">
    <reaction evidence="9">
        <text>cytidine + H2O + H(+) = uridine + NH4(+)</text>
        <dbReference type="Rhea" id="RHEA:16069"/>
        <dbReference type="ChEBI" id="CHEBI:15377"/>
        <dbReference type="ChEBI" id="CHEBI:15378"/>
        <dbReference type="ChEBI" id="CHEBI:16704"/>
        <dbReference type="ChEBI" id="CHEBI:17562"/>
        <dbReference type="ChEBI" id="CHEBI:28938"/>
        <dbReference type="EC" id="3.5.4.5"/>
    </reaction>
</comment>
<dbReference type="Pfam" id="PF00383">
    <property type="entry name" value="dCMP_cyt_deam_1"/>
    <property type="match status" value="1"/>
</dbReference>
<evidence type="ECO:0000256" key="11">
    <source>
        <dbReference type="PIRSR" id="PIRSR606262-2"/>
    </source>
</evidence>
<dbReference type="Gene3D" id="1.10.2020.20">
    <property type="match status" value="1"/>
</dbReference>
<evidence type="ECO:0000256" key="2">
    <source>
        <dbReference type="ARBA" id="ARBA00003949"/>
    </source>
</evidence>
<dbReference type="Proteomes" id="UP001295794">
    <property type="component" value="Unassembled WGS sequence"/>
</dbReference>
<dbReference type="SUPFAM" id="SSF53927">
    <property type="entry name" value="Cytidine deaminase-like"/>
    <property type="match status" value="1"/>
</dbReference>
<name>A0AAD2HXX6_9AGAR</name>
<gene>
    <name evidence="16" type="ORF">MYCIT1_LOCUS37401</name>
</gene>
<evidence type="ECO:0000256" key="9">
    <source>
        <dbReference type="ARBA" id="ARBA00049558"/>
    </source>
</evidence>
<evidence type="ECO:0000256" key="3">
    <source>
        <dbReference type="ARBA" id="ARBA00006576"/>
    </source>
</evidence>
<dbReference type="NCBIfam" id="NF004064">
    <property type="entry name" value="PRK05578.1"/>
    <property type="match status" value="1"/>
</dbReference>
<comment type="function">
    <text evidence="2">This enzyme scavenges exogenous and endogenous cytidine and 2'-deoxycytidine for UMP synthesis.</text>
</comment>
<evidence type="ECO:0000256" key="5">
    <source>
        <dbReference type="ARBA" id="ARBA00022723"/>
    </source>
</evidence>
<dbReference type="GO" id="GO:0055086">
    <property type="term" value="P:nucleobase-containing small molecule metabolic process"/>
    <property type="evidence" value="ECO:0007669"/>
    <property type="project" value="UniProtKB-ARBA"/>
</dbReference>
<dbReference type="FunFam" id="3.40.140.10:FF:000008">
    <property type="entry name" value="Cytidine deaminase"/>
    <property type="match status" value="1"/>
</dbReference>